<evidence type="ECO:0000313" key="6">
    <source>
        <dbReference type="Proteomes" id="UP000250070"/>
    </source>
</evidence>
<dbReference type="InterPro" id="IPR009061">
    <property type="entry name" value="DNA-bd_dom_put_sf"/>
</dbReference>
<evidence type="ECO:0000256" key="2">
    <source>
        <dbReference type="ARBA" id="ARBA00023125"/>
    </source>
</evidence>
<proteinExistence type="predicted"/>
<dbReference type="Gene3D" id="1.10.1660.10">
    <property type="match status" value="1"/>
</dbReference>
<dbReference type="InterPro" id="IPR000551">
    <property type="entry name" value="MerR-type_HTH_dom"/>
</dbReference>
<dbReference type="RefSeq" id="WP_112889380.1">
    <property type="nucleotide sequence ID" value="NZ_CP068103.1"/>
</dbReference>
<dbReference type="PANTHER" id="PTHR30204:SF94">
    <property type="entry name" value="HEAVY METAL-DEPENDENT TRANSCRIPTIONAL REGULATOR HI_0293-RELATED"/>
    <property type="match status" value="1"/>
</dbReference>
<evidence type="ECO:0000256" key="1">
    <source>
        <dbReference type="ARBA" id="ARBA00023015"/>
    </source>
</evidence>
<dbReference type="STRING" id="54005.HMPREF3229_01806"/>
<dbReference type="EMBL" id="UATM01000032">
    <property type="protein sequence ID" value="SPY46507.1"/>
    <property type="molecule type" value="Genomic_DNA"/>
</dbReference>
<dbReference type="SUPFAM" id="SSF46955">
    <property type="entry name" value="Putative DNA-binding domain"/>
    <property type="match status" value="1"/>
</dbReference>
<organism evidence="5 6">
    <name type="scientific">Peptoniphilus harei</name>
    <dbReference type="NCBI Taxonomy" id="54005"/>
    <lineage>
        <taxon>Bacteria</taxon>
        <taxon>Bacillati</taxon>
        <taxon>Bacillota</taxon>
        <taxon>Tissierellia</taxon>
        <taxon>Tissierellales</taxon>
        <taxon>Peptoniphilaceae</taxon>
        <taxon>Peptoniphilus</taxon>
    </lineage>
</organism>
<name>A0A2X1XUT1_9FIRM</name>
<sequence length="283" mass="34011">MKRSEVEKITGLTRKAILYYEDKGLIRPHKGENNYRAYSQDDVKKLLKISIYRKLGLSISEIKNILDSREEDLGSILRDRQYRLELEEAKKNLLERLIKSQNFEEVSKELEDLKKKETIYERLTRVFPGYFGQIFFISYKPFLGDKLGEDQEPAFNELIKILDFLPEFNFTEEEKAYIERMTRDFDLEDLEAINQGKIQAVYNYEEWMEDNRDKVKAYEDFKESEDYKSSQVKKISDKIRTYMVENNYYDLVIPLIRKISPSYDEYYKKLLEANEKFLSERNK</sequence>
<dbReference type="SMART" id="SM00422">
    <property type="entry name" value="HTH_MERR"/>
    <property type="match status" value="1"/>
</dbReference>
<dbReference type="OrthoDB" id="9811174at2"/>
<dbReference type="CDD" id="cd00592">
    <property type="entry name" value="HTH_MerR-like"/>
    <property type="match status" value="1"/>
</dbReference>
<keyword evidence="2" id="KW-0238">DNA-binding</keyword>
<gene>
    <name evidence="5" type="primary">cueR</name>
    <name evidence="5" type="ORF">NCTC13076_00500</name>
</gene>
<dbReference type="InterPro" id="IPR047057">
    <property type="entry name" value="MerR_fam"/>
</dbReference>
<keyword evidence="1" id="KW-0805">Transcription regulation</keyword>
<dbReference type="GO" id="GO:0003677">
    <property type="term" value="F:DNA binding"/>
    <property type="evidence" value="ECO:0007669"/>
    <property type="project" value="UniProtKB-KW"/>
</dbReference>
<dbReference type="AlphaFoldDB" id="A0A2X1XUT1"/>
<dbReference type="PANTHER" id="PTHR30204">
    <property type="entry name" value="REDOX-CYCLING DRUG-SENSING TRANSCRIPTIONAL ACTIVATOR SOXR"/>
    <property type="match status" value="1"/>
</dbReference>
<keyword evidence="3" id="KW-0804">Transcription</keyword>
<evidence type="ECO:0000256" key="3">
    <source>
        <dbReference type="ARBA" id="ARBA00023163"/>
    </source>
</evidence>
<dbReference type="GeneID" id="83862015"/>
<evidence type="ECO:0000259" key="4">
    <source>
        <dbReference type="PROSITE" id="PS50937"/>
    </source>
</evidence>
<reference evidence="5 6" key="1">
    <citation type="submission" date="2018-06" db="EMBL/GenBank/DDBJ databases">
        <authorList>
            <consortium name="Pathogen Informatics"/>
            <person name="Doyle S."/>
        </authorList>
    </citation>
    <scope>NUCLEOTIDE SEQUENCE [LARGE SCALE GENOMIC DNA]</scope>
    <source>
        <strain evidence="5 6">NCTC13076</strain>
    </source>
</reference>
<accession>A0A2X1XUT1</accession>
<dbReference type="GO" id="GO:0003700">
    <property type="term" value="F:DNA-binding transcription factor activity"/>
    <property type="evidence" value="ECO:0007669"/>
    <property type="project" value="InterPro"/>
</dbReference>
<dbReference type="Pfam" id="PF13411">
    <property type="entry name" value="MerR_1"/>
    <property type="match status" value="1"/>
</dbReference>
<protein>
    <submittedName>
        <fullName evidence="5">Copper export regulator</fullName>
    </submittedName>
</protein>
<feature type="domain" description="HTH merR-type" evidence="4">
    <location>
        <begin position="1"/>
        <end position="68"/>
    </location>
</feature>
<dbReference type="Proteomes" id="UP000250070">
    <property type="component" value="Unassembled WGS sequence"/>
</dbReference>
<dbReference type="PROSITE" id="PS50937">
    <property type="entry name" value="HTH_MERR_2"/>
    <property type="match status" value="1"/>
</dbReference>
<evidence type="ECO:0000313" key="5">
    <source>
        <dbReference type="EMBL" id="SPY46507.1"/>
    </source>
</evidence>